<evidence type="ECO:0000313" key="1">
    <source>
        <dbReference type="EMBL" id="MCI85345.1"/>
    </source>
</evidence>
<dbReference type="AlphaFoldDB" id="A0A392VES8"/>
<dbReference type="EMBL" id="LXQA011113216">
    <property type="protein sequence ID" value="MCI85345.1"/>
    <property type="molecule type" value="Genomic_DNA"/>
</dbReference>
<reference evidence="1 2" key="1">
    <citation type="journal article" date="2018" name="Front. Plant Sci.">
        <title>Red Clover (Trifolium pratense) and Zigzag Clover (T. medium) - A Picture of Genomic Similarities and Differences.</title>
        <authorList>
            <person name="Dluhosova J."/>
            <person name="Istvanek J."/>
            <person name="Nedelnik J."/>
            <person name="Repkova J."/>
        </authorList>
    </citation>
    <scope>NUCLEOTIDE SEQUENCE [LARGE SCALE GENOMIC DNA]</scope>
    <source>
        <strain evidence="2">cv. 10/8</strain>
        <tissue evidence="1">Leaf</tissue>
    </source>
</reference>
<sequence length="17" mass="1790">MGMSTIGNVDDGVPLHF</sequence>
<proteinExistence type="predicted"/>
<organism evidence="1 2">
    <name type="scientific">Trifolium medium</name>
    <dbReference type="NCBI Taxonomy" id="97028"/>
    <lineage>
        <taxon>Eukaryota</taxon>
        <taxon>Viridiplantae</taxon>
        <taxon>Streptophyta</taxon>
        <taxon>Embryophyta</taxon>
        <taxon>Tracheophyta</taxon>
        <taxon>Spermatophyta</taxon>
        <taxon>Magnoliopsida</taxon>
        <taxon>eudicotyledons</taxon>
        <taxon>Gunneridae</taxon>
        <taxon>Pentapetalae</taxon>
        <taxon>rosids</taxon>
        <taxon>fabids</taxon>
        <taxon>Fabales</taxon>
        <taxon>Fabaceae</taxon>
        <taxon>Papilionoideae</taxon>
        <taxon>50 kb inversion clade</taxon>
        <taxon>NPAAA clade</taxon>
        <taxon>Hologalegina</taxon>
        <taxon>IRL clade</taxon>
        <taxon>Trifolieae</taxon>
        <taxon>Trifolium</taxon>
    </lineage>
</organism>
<feature type="non-terminal residue" evidence="1">
    <location>
        <position position="17"/>
    </location>
</feature>
<evidence type="ECO:0000313" key="2">
    <source>
        <dbReference type="Proteomes" id="UP000265520"/>
    </source>
</evidence>
<name>A0A392VES8_9FABA</name>
<accession>A0A392VES8</accession>
<dbReference type="Proteomes" id="UP000265520">
    <property type="component" value="Unassembled WGS sequence"/>
</dbReference>
<keyword evidence="2" id="KW-1185">Reference proteome</keyword>
<comment type="caution">
    <text evidence="1">The sequence shown here is derived from an EMBL/GenBank/DDBJ whole genome shotgun (WGS) entry which is preliminary data.</text>
</comment>
<protein>
    <submittedName>
        <fullName evidence="1">Uncharacterized protein</fullName>
    </submittedName>
</protein>